<dbReference type="SUPFAM" id="SSF49764">
    <property type="entry name" value="HSP20-like chaperones"/>
    <property type="match status" value="1"/>
</dbReference>
<dbReference type="Proteomes" id="UP000541444">
    <property type="component" value="Unassembled WGS sequence"/>
</dbReference>
<dbReference type="Pfam" id="PF00011">
    <property type="entry name" value="HSP20"/>
    <property type="match status" value="1"/>
</dbReference>
<evidence type="ECO:0000256" key="1">
    <source>
        <dbReference type="ARBA" id="ARBA00023016"/>
    </source>
</evidence>
<evidence type="ECO:0000313" key="5">
    <source>
        <dbReference type="EMBL" id="KAF6147414.1"/>
    </source>
</evidence>
<comment type="caution">
    <text evidence="5">The sequence shown here is derived from an EMBL/GenBank/DDBJ whole genome shotgun (WGS) entry which is preliminary data.</text>
</comment>
<dbReference type="AlphaFoldDB" id="A0A7J7LXX6"/>
<dbReference type="EMBL" id="JACGCM010001910">
    <property type="protein sequence ID" value="KAF6147414.1"/>
    <property type="molecule type" value="Genomic_DNA"/>
</dbReference>
<dbReference type="PANTHER" id="PTHR46733:SF4">
    <property type="entry name" value="HEAT SHOCK PROTEIN 21, CHLOROPLASTIC"/>
    <property type="match status" value="1"/>
</dbReference>
<dbReference type="CDD" id="cd06464">
    <property type="entry name" value="ACD_sHsps-like"/>
    <property type="match status" value="1"/>
</dbReference>
<protein>
    <recommendedName>
        <fullName evidence="4">SHSP domain-containing protein</fullName>
    </recommendedName>
</protein>
<evidence type="ECO:0000256" key="3">
    <source>
        <dbReference type="RuleBase" id="RU003616"/>
    </source>
</evidence>
<organism evidence="5 6">
    <name type="scientific">Kingdonia uniflora</name>
    <dbReference type="NCBI Taxonomy" id="39325"/>
    <lineage>
        <taxon>Eukaryota</taxon>
        <taxon>Viridiplantae</taxon>
        <taxon>Streptophyta</taxon>
        <taxon>Embryophyta</taxon>
        <taxon>Tracheophyta</taxon>
        <taxon>Spermatophyta</taxon>
        <taxon>Magnoliopsida</taxon>
        <taxon>Ranunculales</taxon>
        <taxon>Circaeasteraceae</taxon>
        <taxon>Kingdonia</taxon>
    </lineage>
</organism>
<evidence type="ECO:0000259" key="4">
    <source>
        <dbReference type="PROSITE" id="PS01031"/>
    </source>
</evidence>
<comment type="similarity">
    <text evidence="2 3">Belongs to the small heat shock protein (HSP20) family.</text>
</comment>
<feature type="domain" description="SHSP" evidence="4">
    <location>
        <begin position="19"/>
        <end position="126"/>
    </location>
</feature>
<dbReference type="OrthoDB" id="1431247at2759"/>
<reference evidence="5 6" key="1">
    <citation type="journal article" date="2020" name="IScience">
        <title>Genome Sequencing of the Endangered Kingdonia uniflora (Circaeasteraceae, Ranunculales) Reveals Potential Mechanisms of Evolutionary Specialization.</title>
        <authorList>
            <person name="Sun Y."/>
            <person name="Deng T."/>
            <person name="Zhang A."/>
            <person name="Moore M.J."/>
            <person name="Landis J.B."/>
            <person name="Lin N."/>
            <person name="Zhang H."/>
            <person name="Zhang X."/>
            <person name="Huang J."/>
            <person name="Zhang X."/>
            <person name="Sun H."/>
            <person name="Wang H."/>
        </authorList>
    </citation>
    <scope>NUCLEOTIDE SEQUENCE [LARGE SCALE GENOMIC DNA]</scope>
    <source>
        <strain evidence="5">TB1705</strain>
        <tissue evidence="5">Leaf</tissue>
    </source>
</reference>
<dbReference type="InterPro" id="IPR002068">
    <property type="entry name" value="A-crystallin/Hsp20_dom"/>
</dbReference>
<proteinExistence type="inferred from homology"/>
<dbReference type="GO" id="GO:0009408">
    <property type="term" value="P:response to heat"/>
    <property type="evidence" value="ECO:0007669"/>
    <property type="project" value="InterPro"/>
</dbReference>
<dbReference type="PANTHER" id="PTHR46733">
    <property type="entry name" value="26.5 KDA HEAT SHOCK PROTEIN, MITOCHONDRIAL"/>
    <property type="match status" value="1"/>
</dbReference>
<dbReference type="PROSITE" id="PS01031">
    <property type="entry name" value="SHSP"/>
    <property type="match status" value="1"/>
</dbReference>
<dbReference type="InterPro" id="IPR008978">
    <property type="entry name" value="HSP20-like_chaperone"/>
</dbReference>
<accession>A0A7J7LXX6</accession>
<keyword evidence="1" id="KW-0346">Stress response</keyword>
<name>A0A7J7LXX6_9MAGN</name>
<keyword evidence="6" id="KW-1185">Reference proteome</keyword>
<sequence length="126" mass="14688">MMNRLMDVDPVLSRGGFFAPVSTARRGWDVKENEDRLNFQIDMPGLGKEYVKVSVEKNKLIIKVKMRRSRRTSRREERKLILPEFNLKIVRLIMATQMDGLRFKLSCCCLLFKVATMETTALFEGE</sequence>
<gene>
    <name evidence="5" type="ORF">GIB67_016771</name>
</gene>
<evidence type="ECO:0000256" key="2">
    <source>
        <dbReference type="PROSITE-ProRule" id="PRU00285"/>
    </source>
</evidence>
<dbReference type="InterPro" id="IPR044587">
    <property type="entry name" value="HSP21-like"/>
</dbReference>
<dbReference type="Gene3D" id="2.60.40.790">
    <property type="match status" value="1"/>
</dbReference>
<evidence type="ECO:0000313" key="6">
    <source>
        <dbReference type="Proteomes" id="UP000541444"/>
    </source>
</evidence>